<keyword evidence="2" id="KW-1185">Reference proteome</keyword>
<protein>
    <submittedName>
        <fullName evidence="1">Recombinase family protein</fullName>
    </submittedName>
</protein>
<accession>A0ACD5BDA6</accession>
<evidence type="ECO:0000313" key="2">
    <source>
        <dbReference type="Proteomes" id="UP001456344"/>
    </source>
</evidence>
<name>A0ACD5BDA6_9PSEU</name>
<organism evidence="1 2">
    <name type="scientific">Amycolatopsis coloradensis</name>
    <dbReference type="NCBI Taxonomy" id="76021"/>
    <lineage>
        <taxon>Bacteria</taxon>
        <taxon>Bacillati</taxon>
        <taxon>Actinomycetota</taxon>
        <taxon>Actinomycetes</taxon>
        <taxon>Pseudonocardiales</taxon>
        <taxon>Pseudonocardiaceae</taxon>
        <taxon>Amycolatopsis</taxon>
    </lineage>
</organism>
<evidence type="ECO:0000313" key="1">
    <source>
        <dbReference type="EMBL" id="WYW17370.1"/>
    </source>
</evidence>
<dbReference type="EMBL" id="CP150484">
    <property type="protein sequence ID" value="WYW17370.1"/>
    <property type="molecule type" value="Genomic_DNA"/>
</dbReference>
<sequence length="649" mass="73059">MTAAAPALLSTPDGRMTQIPVSGPSGLSDYAVSPLGMPTALLRNEVRVAFLARTSTEDQQDPRQSILRQLGNSKAAIPESWVIVAHFYDVESGRMDLASRGRGENYERFDIPIARDGGITELLTEAASPKRRFDVVICENIARVARRAFEGLSVERELERNDVPLFGSNEPITDSGSSAQRILQRRINQSVAEYEVLNTLEQSWGGLCTHVREGWNIGKPCHGYKAKVFKHPNPAKAAKGYTKSRLEPDDLKGETVTQIALWRYYERLGCDTIADRLNADLDKYPPPEPPGKRRARGVWGRSSVYDILRNPKYTGYQVFNRRATRSRRGKHNDPIKWVWSPAPVHEPLIPKWMYDAINAGWKSNQGSRDGTEPTNKHPATVRTYLFRGRMFHECGRRMFGDPRHGRAYYLCRPNNNNNNRGRPDRFADHEKVLYLREDSVLDAVAKLFADRVFGPDRRAILEADLERVDDHVATEREAERDRIRRKLAEIDKQQASILKQAQQGDPDDPFTTALRGSYNNLAGEEKRLLAKITELDEADLAATPKEMTADDLPLIDALPYLAMNLALAPAPYLQALFEAVQLAIMVHDDGEHATITIKLPADQLPEITHVAERITDVAPSHELQREAAPELVGMLRVPPVRFELTLDGF</sequence>
<dbReference type="Proteomes" id="UP001456344">
    <property type="component" value="Chromosome"/>
</dbReference>
<gene>
    <name evidence="1" type="ORF">LCL61_17615</name>
</gene>
<proteinExistence type="predicted"/>
<reference evidence="1" key="1">
    <citation type="submission" date="2023-10" db="EMBL/GenBank/DDBJ databases">
        <title>Whole genome sequencing of actinobacterial strain Amycolatopsis sp. (BCA-696) identifies the underlying plant growth-promoting genes.</title>
        <authorList>
            <person name="Gandham P."/>
            <person name="Vadla N."/>
            <person name="Saji A."/>
            <person name="Srinivas V."/>
            <person name="Ruperao P."/>
            <person name="Selvanayagam S."/>
            <person name="Saxena R.K."/>
            <person name="Rathore A."/>
            <person name="Gopalakrishnan S."/>
            <person name="Thakur V."/>
        </authorList>
    </citation>
    <scope>NUCLEOTIDE SEQUENCE</scope>
    <source>
        <strain evidence="1">BCA-696</strain>
    </source>
</reference>